<evidence type="ECO:0000313" key="2">
    <source>
        <dbReference type="EMBL" id="TQV96964.1"/>
    </source>
</evidence>
<name>A0A545V5G7_9HYPO</name>
<sequence length="54" mass="6060">MHHRMIPSSLQAIQQSPIKLMHPDRNARKHCLSLPSKIGPGTKRQGSPMLHDVP</sequence>
<dbReference type="Proteomes" id="UP000315783">
    <property type="component" value="Unassembled WGS sequence"/>
</dbReference>
<evidence type="ECO:0000313" key="3">
    <source>
        <dbReference type="Proteomes" id="UP000315783"/>
    </source>
</evidence>
<gene>
    <name evidence="2" type="ORF">IF1G_04204</name>
</gene>
<proteinExistence type="predicted"/>
<keyword evidence="3" id="KW-1185">Reference proteome</keyword>
<comment type="caution">
    <text evidence="2">The sequence shown here is derived from an EMBL/GenBank/DDBJ whole genome shotgun (WGS) entry which is preliminary data.</text>
</comment>
<accession>A0A545V5G7</accession>
<evidence type="ECO:0000256" key="1">
    <source>
        <dbReference type="SAM" id="MobiDB-lite"/>
    </source>
</evidence>
<organism evidence="2 3">
    <name type="scientific">Cordyceps javanica</name>
    <dbReference type="NCBI Taxonomy" id="43265"/>
    <lineage>
        <taxon>Eukaryota</taxon>
        <taxon>Fungi</taxon>
        <taxon>Dikarya</taxon>
        <taxon>Ascomycota</taxon>
        <taxon>Pezizomycotina</taxon>
        <taxon>Sordariomycetes</taxon>
        <taxon>Hypocreomycetidae</taxon>
        <taxon>Hypocreales</taxon>
        <taxon>Cordycipitaceae</taxon>
        <taxon>Cordyceps</taxon>
    </lineage>
</organism>
<reference evidence="2 3" key="1">
    <citation type="journal article" date="2019" name="Appl. Microbiol. Biotechnol.">
        <title>Genome sequence of Isaria javanica and comparative genome analysis insights into family S53 peptidase evolution in fungal entomopathogens.</title>
        <authorList>
            <person name="Lin R."/>
            <person name="Zhang X."/>
            <person name="Xin B."/>
            <person name="Zou M."/>
            <person name="Gao Y."/>
            <person name="Qin F."/>
            <person name="Hu Q."/>
            <person name="Xie B."/>
            <person name="Cheng X."/>
        </authorList>
    </citation>
    <scope>NUCLEOTIDE SEQUENCE [LARGE SCALE GENOMIC DNA]</scope>
    <source>
        <strain evidence="2 3">IJ1G</strain>
    </source>
</reference>
<feature type="region of interest" description="Disordered" evidence="1">
    <location>
        <begin position="31"/>
        <end position="54"/>
    </location>
</feature>
<dbReference type="EMBL" id="SPUK01000005">
    <property type="protein sequence ID" value="TQV96964.1"/>
    <property type="molecule type" value="Genomic_DNA"/>
</dbReference>
<protein>
    <submittedName>
        <fullName evidence="2">Uncharacterized protein</fullName>
    </submittedName>
</protein>
<dbReference type="AlphaFoldDB" id="A0A545V5G7"/>